<sequence length="120" mass="13847">MTIIGIITAIIFAILISIYLGPLGGIVILAVIFGLVLSTHQRNKKMYEDIQRIKERLGIVDRNDFHMTNEEIEEELELELEVRSESEQKELEKINAEIEGELETYLKKANEKNKDMDNDK</sequence>
<protein>
    <submittedName>
        <fullName evidence="3">Uncharacterized protein</fullName>
    </submittedName>
</protein>
<accession>A0ABX1YYG4</accession>
<proteinExistence type="predicted"/>
<feature type="transmembrane region" description="Helical" evidence="2">
    <location>
        <begin position="6"/>
        <end position="37"/>
    </location>
</feature>
<gene>
    <name evidence="3" type="ORF">GC102_02890</name>
</gene>
<evidence type="ECO:0000256" key="1">
    <source>
        <dbReference type="SAM" id="Coils"/>
    </source>
</evidence>
<name>A0ABX1YYG4_9BACL</name>
<keyword evidence="4" id="KW-1185">Reference proteome</keyword>
<dbReference type="EMBL" id="WHOC01000019">
    <property type="protein sequence ID" value="NOU84724.1"/>
    <property type="molecule type" value="Genomic_DNA"/>
</dbReference>
<keyword evidence="2" id="KW-0472">Membrane</keyword>
<dbReference type="RefSeq" id="WP_171688158.1">
    <property type="nucleotide sequence ID" value="NZ_WHOC01000019.1"/>
</dbReference>
<evidence type="ECO:0000313" key="4">
    <source>
        <dbReference type="Proteomes" id="UP000658690"/>
    </source>
</evidence>
<organism evidence="3 4">
    <name type="scientific">Paenibacillus germinis</name>
    <dbReference type="NCBI Taxonomy" id="2654979"/>
    <lineage>
        <taxon>Bacteria</taxon>
        <taxon>Bacillati</taxon>
        <taxon>Bacillota</taxon>
        <taxon>Bacilli</taxon>
        <taxon>Bacillales</taxon>
        <taxon>Paenibacillaceae</taxon>
        <taxon>Paenibacillus</taxon>
    </lineage>
</organism>
<keyword evidence="2" id="KW-1133">Transmembrane helix</keyword>
<feature type="coiled-coil region" evidence="1">
    <location>
        <begin position="69"/>
        <end position="115"/>
    </location>
</feature>
<evidence type="ECO:0000313" key="3">
    <source>
        <dbReference type="EMBL" id="NOU84724.1"/>
    </source>
</evidence>
<dbReference type="Proteomes" id="UP000658690">
    <property type="component" value="Unassembled WGS sequence"/>
</dbReference>
<comment type="caution">
    <text evidence="3">The sequence shown here is derived from an EMBL/GenBank/DDBJ whole genome shotgun (WGS) entry which is preliminary data.</text>
</comment>
<keyword evidence="2" id="KW-0812">Transmembrane</keyword>
<evidence type="ECO:0000256" key="2">
    <source>
        <dbReference type="SAM" id="Phobius"/>
    </source>
</evidence>
<reference evidence="3 4" key="1">
    <citation type="submission" date="2019-10" db="EMBL/GenBank/DDBJ databases">
        <title>Description of Paenibacillus choica sp. nov.</title>
        <authorList>
            <person name="Carlier A."/>
            <person name="Qi S."/>
        </authorList>
    </citation>
    <scope>NUCLEOTIDE SEQUENCE [LARGE SCALE GENOMIC DNA]</scope>
    <source>
        <strain evidence="3 4">LMG 31460</strain>
    </source>
</reference>
<keyword evidence="1" id="KW-0175">Coiled coil</keyword>